<keyword evidence="3 9" id="KW-0805">Transcription regulation</keyword>
<dbReference type="HAMAP" id="MF_00725">
    <property type="entry name" value="FlhD"/>
    <property type="match status" value="1"/>
</dbReference>
<dbReference type="GO" id="GO:0044780">
    <property type="term" value="P:bacterial-type flagellum assembly"/>
    <property type="evidence" value="ECO:0007669"/>
    <property type="project" value="InterPro"/>
</dbReference>
<evidence type="ECO:0000256" key="8">
    <source>
        <dbReference type="ARBA" id="ARBA00025431"/>
    </source>
</evidence>
<keyword evidence="6 9" id="KW-0010">Activator</keyword>
<evidence type="ECO:0000256" key="7">
    <source>
        <dbReference type="ARBA" id="ARBA00023163"/>
    </source>
</evidence>
<comment type="domain">
    <text evidence="9">The C-terminal region contains a putative helix-turn-helix (HTH) motif, suggesting that this region may bind DNA.</text>
</comment>
<keyword evidence="10" id="KW-0282">Flagellum</keyword>
<dbReference type="Proteomes" id="UP000006764">
    <property type="component" value="Chromosome"/>
</dbReference>
<reference evidence="10 11" key="1">
    <citation type="journal article" date="2012" name="J. Bacteriol.">
        <title>Genome sequence of an alkane-degrading bacterium, Alcanivorax pacificus type strain W11-5, isolated from deep sea sediment.</title>
        <authorList>
            <person name="Lai Q."/>
            <person name="Shao Z."/>
        </authorList>
    </citation>
    <scope>NUCLEOTIDE SEQUENCE [LARGE SCALE GENOMIC DNA]</scope>
    <source>
        <strain evidence="10 11">W11-5</strain>
    </source>
</reference>
<comment type="subunit">
    <text evidence="9">Homodimer; disulfide-linked. Forms a heterohexamer composed of two FlhC and four FlhD subunits. Each FlhC binds a FlhD dimer, forming a heterotrimer, and a hexamer assembles by dimerization of two heterotrimers.</text>
</comment>
<dbReference type="Gene3D" id="1.10.4000.10">
    <property type="entry name" value="Flagellar transcriptional activator FlhD"/>
    <property type="match status" value="1"/>
</dbReference>
<dbReference type="InterPro" id="IPR036194">
    <property type="entry name" value="FlhD_sf"/>
</dbReference>
<dbReference type="GO" id="GO:1902208">
    <property type="term" value="P:regulation of bacterial-type flagellum assembly"/>
    <property type="evidence" value="ECO:0007669"/>
    <property type="project" value="UniProtKB-UniRule"/>
</dbReference>
<dbReference type="GO" id="GO:0045893">
    <property type="term" value="P:positive regulation of DNA-templated transcription"/>
    <property type="evidence" value="ECO:0007669"/>
    <property type="project" value="InterPro"/>
</dbReference>
<proteinExistence type="inferred from homology"/>
<name>A0A0B4XRC6_9GAMM</name>
<evidence type="ECO:0000313" key="11">
    <source>
        <dbReference type="Proteomes" id="UP000006764"/>
    </source>
</evidence>
<dbReference type="InterPro" id="IPR023559">
    <property type="entry name" value="Flagellar_FlhD"/>
</dbReference>
<evidence type="ECO:0000256" key="5">
    <source>
        <dbReference type="ARBA" id="ARBA00023157"/>
    </source>
</evidence>
<dbReference type="RefSeq" id="WP_008733785.1">
    <property type="nucleotide sequence ID" value="NZ_CP004387.1"/>
</dbReference>
<sequence>MITDTLLSEIQDINLTYLLLAQRLLKEDYATALFRLKINAAMGDLLLSLSAKQLGRLARINQLLCRLSLDDADQLRQLTHNQREQGMSQTHAALLMASASYQHA</sequence>
<keyword evidence="4 9" id="KW-0238">DNA-binding</keyword>
<keyword evidence="10" id="KW-0966">Cell projection</keyword>
<dbReference type="HOGENOM" id="CLU_144160_1_0_6"/>
<feature type="disulfide bond" description="Interchain" evidence="9">
    <location>
        <position position="65"/>
    </location>
</feature>
<dbReference type="KEGG" id="apac:S7S_14640"/>
<protein>
    <recommendedName>
        <fullName evidence="9">Flagellar transcriptional regulator FlhD</fullName>
    </recommendedName>
</protein>
<evidence type="ECO:0000256" key="9">
    <source>
        <dbReference type="HAMAP-Rule" id="MF_00725"/>
    </source>
</evidence>
<dbReference type="NCBIfam" id="NF002783">
    <property type="entry name" value="PRK02909.1-1"/>
    <property type="match status" value="1"/>
</dbReference>
<comment type="function">
    <text evidence="8 9">Functions in complex with FlhC as a master transcriptional regulator that regulates transcription of several flagellar and non-flagellar operons by binding to their promoter region. Activates expression of class 2 flagellar genes, including fliA, which is a flagellum-specific sigma factor that turns on the class 3 genes. Also regulates genes whose products function in a variety of physiological pathways.</text>
</comment>
<evidence type="ECO:0000256" key="6">
    <source>
        <dbReference type="ARBA" id="ARBA00023159"/>
    </source>
</evidence>
<accession>A0A0B4XRC6</accession>
<dbReference type="GO" id="GO:0003677">
    <property type="term" value="F:DNA binding"/>
    <property type="evidence" value="ECO:0007669"/>
    <property type="project" value="UniProtKB-UniRule"/>
</dbReference>
<comment type="similarity">
    <text evidence="9">Belongs to the FlhD family.</text>
</comment>
<keyword evidence="1 9" id="KW-0963">Cytoplasm</keyword>
<evidence type="ECO:0000256" key="2">
    <source>
        <dbReference type="ARBA" id="ARBA00022795"/>
    </source>
</evidence>
<dbReference type="AlphaFoldDB" id="A0A0B4XRC6"/>
<evidence type="ECO:0000256" key="4">
    <source>
        <dbReference type="ARBA" id="ARBA00023125"/>
    </source>
</evidence>
<keyword evidence="2 9" id="KW-1005">Bacterial flagellum biogenesis</keyword>
<gene>
    <name evidence="9" type="primary">flhD</name>
    <name evidence="10" type="ORF">S7S_14640</name>
</gene>
<keyword evidence="10" id="KW-0969">Cilium</keyword>
<keyword evidence="11" id="KW-1185">Reference proteome</keyword>
<dbReference type="OrthoDB" id="5298036at2"/>
<dbReference type="EMBL" id="CP004387">
    <property type="protein sequence ID" value="AJD49340.1"/>
    <property type="molecule type" value="Genomic_DNA"/>
</dbReference>
<dbReference type="STRING" id="391936.S7S_14640"/>
<evidence type="ECO:0000256" key="3">
    <source>
        <dbReference type="ARBA" id="ARBA00023015"/>
    </source>
</evidence>
<comment type="subcellular location">
    <subcellularLocation>
        <location evidence="9">Cytoplasm</location>
    </subcellularLocation>
</comment>
<evidence type="ECO:0000313" key="10">
    <source>
        <dbReference type="EMBL" id="AJD49340.1"/>
    </source>
</evidence>
<dbReference type="SUPFAM" id="SSF63592">
    <property type="entry name" value="Flagellar transcriptional activator FlhD"/>
    <property type="match status" value="1"/>
</dbReference>
<dbReference type="Pfam" id="PF05247">
    <property type="entry name" value="FlhD"/>
    <property type="match status" value="1"/>
</dbReference>
<keyword evidence="5 9" id="KW-1015">Disulfide bond</keyword>
<evidence type="ECO:0000256" key="1">
    <source>
        <dbReference type="ARBA" id="ARBA00022490"/>
    </source>
</evidence>
<dbReference type="GO" id="GO:0005737">
    <property type="term" value="C:cytoplasm"/>
    <property type="evidence" value="ECO:0007669"/>
    <property type="project" value="UniProtKB-SubCell"/>
</dbReference>
<organism evidence="10 11">
    <name type="scientific">Isoalcanivorax pacificus W11-5</name>
    <dbReference type="NCBI Taxonomy" id="391936"/>
    <lineage>
        <taxon>Bacteria</taxon>
        <taxon>Pseudomonadati</taxon>
        <taxon>Pseudomonadota</taxon>
        <taxon>Gammaproteobacteria</taxon>
        <taxon>Oceanospirillales</taxon>
        <taxon>Alcanivoracaceae</taxon>
        <taxon>Isoalcanivorax</taxon>
    </lineage>
</organism>
<keyword evidence="7 9" id="KW-0804">Transcription</keyword>